<proteinExistence type="predicted"/>
<dbReference type="EMBL" id="HBIB01034916">
    <property type="protein sequence ID" value="CAE0260400.1"/>
    <property type="molecule type" value="Transcribed_RNA"/>
</dbReference>
<feature type="compositionally biased region" description="Basic and acidic residues" evidence="1">
    <location>
        <begin position="45"/>
        <end position="98"/>
    </location>
</feature>
<feature type="compositionally biased region" description="Polar residues" evidence="1">
    <location>
        <begin position="1"/>
        <end position="10"/>
    </location>
</feature>
<dbReference type="AlphaFoldDB" id="A0A7S3DK02"/>
<sequence>MVETAATDSTGEAVRDSTPGKDEDGGEAAKPSSHSSAAGQKKRRRPEEIETDEQRMQKEDQQRKRKEDLSKAAKEEFEAALHRVLSEEGSKKKREEKAKQKRSAQRDVSGQVALGLEDNTCILRTAHSSYAFLHTDWPPSQLYTNGNSPNAHCTLPSPITGAGVFTIRFPGVITAMPGCT</sequence>
<feature type="region of interest" description="Disordered" evidence="1">
    <location>
        <begin position="1"/>
        <end position="108"/>
    </location>
</feature>
<feature type="compositionally biased region" description="Basic and acidic residues" evidence="1">
    <location>
        <begin position="13"/>
        <end position="23"/>
    </location>
</feature>
<accession>A0A7S3DK02</accession>
<evidence type="ECO:0000313" key="2">
    <source>
        <dbReference type="EMBL" id="CAE0260400.1"/>
    </source>
</evidence>
<name>A0A7S3DK02_9EUKA</name>
<organism evidence="2">
    <name type="scientific">Palpitomonas bilix</name>
    <dbReference type="NCBI Taxonomy" id="652834"/>
    <lineage>
        <taxon>Eukaryota</taxon>
        <taxon>Eukaryota incertae sedis</taxon>
    </lineage>
</organism>
<protein>
    <submittedName>
        <fullName evidence="2">Uncharacterized protein</fullName>
    </submittedName>
</protein>
<reference evidence="2" key="1">
    <citation type="submission" date="2021-01" db="EMBL/GenBank/DDBJ databases">
        <authorList>
            <person name="Corre E."/>
            <person name="Pelletier E."/>
            <person name="Niang G."/>
            <person name="Scheremetjew M."/>
            <person name="Finn R."/>
            <person name="Kale V."/>
            <person name="Holt S."/>
            <person name="Cochrane G."/>
            <person name="Meng A."/>
            <person name="Brown T."/>
            <person name="Cohen L."/>
        </authorList>
    </citation>
    <scope>NUCLEOTIDE SEQUENCE</scope>
    <source>
        <strain evidence="2">NIES-2562</strain>
    </source>
</reference>
<gene>
    <name evidence="2" type="ORF">PBIL07802_LOCUS22679</name>
</gene>
<evidence type="ECO:0000256" key="1">
    <source>
        <dbReference type="SAM" id="MobiDB-lite"/>
    </source>
</evidence>